<dbReference type="InterPro" id="IPR022837">
    <property type="entry name" value="MsrQ-like"/>
</dbReference>
<evidence type="ECO:0000256" key="3">
    <source>
        <dbReference type="ARBA" id="ARBA00022692"/>
    </source>
</evidence>
<evidence type="ECO:0000256" key="5">
    <source>
        <dbReference type="ARBA" id="ARBA00023004"/>
    </source>
</evidence>
<dbReference type="HAMAP" id="MF_01207">
    <property type="entry name" value="MsrQ"/>
    <property type="match status" value="1"/>
</dbReference>
<dbReference type="GO" id="GO:0030091">
    <property type="term" value="P:protein repair"/>
    <property type="evidence" value="ECO:0007669"/>
    <property type="project" value="UniProtKB-UniRule"/>
</dbReference>
<protein>
    <recommendedName>
        <fullName evidence="7">Protein-methionine-sulfoxide reductase heme-binding subunit MsrQ</fullName>
    </recommendedName>
    <alternativeName>
        <fullName evidence="7">Flavocytochrome MsrQ</fullName>
    </alternativeName>
</protein>
<evidence type="ECO:0000256" key="6">
    <source>
        <dbReference type="ARBA" id="ARBA00023136"/>
    </source>
</evidence>
<name>A0A4Q1SHG1_9BACT</name>
<evidence type="ECO:0000256" key="2">
    <source>
        <dbReference type="ARBA" id="ARBA00022448"/>
    </source>
</evidence>
<dbReference type="GO" id="GO:0020037">
    <property type="term" value="F:heme binding"/>
    <property type="evidence" value="ECO:0007669"/>
    <property type="project" value="UniProtKB-UniRule"/>
</dbReference>
<feature type="transmembrane region" description="Helical" evidence="7">
    <location>
        <begin position="115"/>
        <end position="137"/>
    </location>
</feature>
<evidence type="ECO:0000256" key="1">
    <source>
        <dbReference type="ARBA" id="ARBA00004141"/>
    </source>
</evidence>
<feature type="transmembrane region" description="Helical" evidence="7">
    <location>
        <begin position="41"/>
        <end position="60"/>
    </location>
</feature>
<keyword evidence="7" id="KW-0285">Flavoprotein</keyword>
<evidence type="ECO:0000259" key="8">
    <source>
        <dbReference type="Pfam" id="PF01794"/>
    </source>
</evidence>
<evidence type="ECO:0000256" key="7">
    <source>
        <dbReference type="HAMAP-Rule" id="MF_01207"/>
    </source>
</evidence>
<keyword evidence="4 7" id="KW-1133">Transmembrane helix</keyword>
<comment type="cofactor">
    <cofactor evidence="7">
        <name>heme b</name>
        <dbReference type="ChEBI" id="CHEBI:60344"/>
    </cofactor>
    <text evidence="7">Binds 1 heme b (iron(II)-protoporphyrin IX) group per subunit.</text>
</comment>
<gene>
    <name evidence="7" type="primary">msrQ</name>
    <name evidence="9" type="ORF">ESZ00_03405</name>
</gene>
<keyword evidence="10" id="KW-1185">Reference proteome</keyword>
<evidence type="ECO:0000313" key="10">
    <source>
        <dbReference type="Proteomes" id="UP000290253"/>
    </source>
</evidence>
<dbReference type="Proteomes" id="UP000290253">
    <property type="component" value="Unassembled WGS sequence"/>
</dbReference>
<evidence type="ECO:0000256" key="4">
    <source>
        <dbReference type="ARBA" id="ARBA00022989"/>
    </source>
</evidence>
<dbReference type="InterPro" id="IPR013130">
    <property type="entry name" value="Fe3_Rdtase_TM_dom"/>
</dbReference>
<feature type="transmembrane region" description="Helical" evidence="7">
    <location>
        <begin position="149"/>
        <end position="166"/>
    </location>
</feature>
<accession>A0A4Q1SHG1</accession>
<keyword evidence="7" id="KW-0249">Electron transport</keyword>
<comment type="subunit">
    <text evidence="7">Heterodimer of a catalytic subunit (MsrP) and a heme-binding subunit (MsrQ).</text>
</comment>
<proteinExistence type="inferred from homology"/>
<keyword evidence="7" id="KW-0349">Heme</keyword>
<feature type="transmembrane region" description="Helical" evidence="7">
    <location>
        <begin position="172"/>
        <end position="192"/>
    </location>
</feature>
<keyword evidence="2 7" id="KW-0813">Transport</keyword>
<evidence type="ECO:0000313" key="9">
    <source>
        <dbReference type="EMBL" id="RXS96994.1"/>
    </source>
</evidence>
<organism evidence="9 10">
    <name type="scientific">Silvibacterium dinghuense</name>
    <dbReference type="NCBI Taxonomy" id="1560006"/>
    <lineage>
        <taxon>Bacteria</taxon>
        <taxon>Pseudomonadati</taxon>
        <taxon>Acidobacteriota</taxon>
        <taxon>Terriglobia</taxon>
        <taxon>Terriglobales</taxon>
        <taxon>Acidobacteriaceae</taxon>
        <taxon>Silvibacterium</taxon>
    </lineage>
</organism>
<comment type="function">
    <text evidence="7">Part of the MsrPQ system that repairs oxidized cell envelope proteins containing methionine sulfoxide residues (Met-O), using respiratory chain electrons. Thus protects these proteins from oxidative-stress damage caused by reactive species of oxygen and chlorine. MsrPQ is essential for the maintenance of envelope integrity under bleach stress, rescuing a wide series of structurally unrelated cell envelope proteins from methionine oxidation. MsrQ provides electrons for reduction to the reductase catalytic subunit MsrP, using the quinone pool of the respiratory chain.</text>
</comment>
<keyword evidence="7" id="KW-0288">FMN</keyword>
<reference evidence="9 10" key="1">
    <citation type="journal article" date="2016" name="Int. J. Syst. Evol. Microbiol.">
        <title>Acidipila dinghuensis sp. nov., an acidobacterium isolated from forest soil.</title>
        <authorList>
            <person name="Jiang Y.W."/>
            <person name="Wang J."/>
            <person name="Chen M.H."/>
            <person name="Lv Y.Y."/>
            <person name="Qiu L.H."/>
        </authorList>
    </citation>
    <scope>NUCLEOTIDE SEQUENCE [LARGE SCALE GENOMIC DNA]</scope>
    <source>
        <strain evidence="9 10">DHOF10</strain>
    </source>
</reference>
<comment type="subcellular location">
    <subcellularLocation>
        <location evidence="7">Cell membrane</location>
        <topology evidence="7">Multi-pass membrane protein</topology>
    </subcellularLocation>
    <subcellularLocation>
        <location evidence="1">Membrane</location>
        <topology evidence="1">Multi-pass membrane protein</topology>
    </subcellularLocation>
</comment>
<dbReference type="Pfam" id="PF01794">
    <property type="entry name" value="Ferric_reduct"/>
    <property type="match status" value="1"/>
</dbReference>
<comment type="caution">
    <text evidence="9">The sequence shown here is derived from an EMBL/GenBank/DDBJ whole genome shotgun (WGS) entry which is preliminary data.</text>
</comment>
<dbReference type="AlphaFoldDB" id="A0A4Q1SHG1"/>
<keyword evidence="6 7" id="KW-0472">Membrane</keyword>
<comment type="cofactor">
    <cofactor evidence="7">
        <name>FMN</name>
        <dbReference type="ChEBI" id="CHEBI:58210"/>
    </cofactor>
    <text evidence="7">Binds 1 FMN per subunit.</text>
</comment>
<sequence length="212" mass="23836">MSNRTLKVLKILSHLACAAPLVWLLWLAIENHLGPDPTHTVTFFTGKGTLRLLVLSLAVTPVRRLSPRLSWLIRFRRMLGLWAFAYGCLHLLTYIALYAGFSVDAMLDDLSRRRFIFAGMASWALMVPLALTSTAWSIRKLGGKAWNRLHRLAYLSAIAGVVHYWWGVKQGVHSPFAITLTLAVLLIVRPLWGFFHAMGKAQSPSDAMKRTL</sequence>
<dbReference type="GO" id="GO:0046872">
    <property type="term" value="F:metal ion binding"/>
    <property type="evidence" value="ECO:0007669"/>
    <property type="project" value="UniProtKB-KW"/>
</dbReference>
<dbReference type="EMBL" id="SDMK01000001">
    <property type="protein sequence ID" value="RXS96994.1"/>
    <property type="molecule type" value="Genomic_DNA"/>
</dbReference>
<dbReference type="PANTHER" id="PTHR36964">
    <property type="entry name" value="PROTEIN-METHIONINE-SULFOXIDE REDUCTASE HEME-BINDING SUBUNIT MSRQ"/>
    <property type="match status" value="1"/>
</dbReference>
<keyword evidence="5 7" id="KW-0408">Iron</keyword>
<feature type="transmembrane region" description="Helical" evidence="7">
    <location>
        <begin position="12"/>
        <end position="29"/>
    </location>
</feature>
<feature type="transmembrane region" description="Helical" evidence="7">
    <location>
        <begin position="81"/>
        <end position="103"/>
    </location>
</feature>
<keyword evidence="7" id="KW-0479">Metal-binding</keyword>
<dbReference type="GO" id="GO:0009055">
    <property type="term" value="F:electron transfer activity"/>
    <property type="evidence" value="ECO:0007669"/>
    <property type="project" value="UniProtKB-UniRule"/>
</dbReference>
<dbReference type="RefSeq" id="WP_129206775.1">
    <property type="nucleotide sequence ID" value="NZ_BMGU01000001.1"/>
</dbReference>
<keyword evidence="3 7" id="KW-0812">Transmembrane</keyword>
<feature type="domain" description="Ferric oxidoreductase" evidence="8">
    <location>
        <begin position="52"/>
        <end position="160"/>
    </location>
</feature>
<dbReference type="GO" id="GO:0005886">
    <property type="term" value="C:plasma membrane"/>
    <property type="evidence" value="ECO:0007669"/>
    <property type="project" value="UniProtKB-SubCell"/>
</dbReference>
<dbReference type="GO" id="GO:0010181">
    <property type="term" value="F:FMN binding"/>
    <property type="evidence" value="ECO:0007669"/>
    <property type="project" value="UniProtKB-UniRule"/>
</dbReference>
<keyword evidence="7" id="KW-1003">Cell membrane</keyword>
<dbReference type="OrthoDB" id="9788328at2"/>
<comment type="similarity">
    <text evidence="7">Belongs to the MsrQ family.</text>
</comment>
<dbReference type="PANTHER" id="PTHR36964:SF1">
    <property type="entry name" value="PROTEIN-METHIONINE-SULFOXIDE REDUCTASE HEME-BINDING SUBUNIT MSRQ"/>
    <property type="match status" value="1"/>
</dbReference>
<dbReference type="GO" id="GO:0016679">
    <property type="term" value="F:oxidoreductase activity, acting on diphenols and related substances as donors"/>
    <property type="evidence" value="ECO:0007669"/>
    <property type="project" value="TreeGrafter"/>
</dbReference>